<dbReference type="PROSITE" id="PS51864">
    <property type="entry name" value="ASTACIN"/>
    <property type="match status" value="1"/>
</dbReference>
<dbReference type="PANTHER" id="PTHR10127">
    <property type="entry name" value="DISCOIDIN, CUB, EGF, LAMININ , AND ZINC METALLOPROTEASE DOMAIN CONTAINING"/>
    <property type="match status" value="1"/>
</dbReference>
<proteinExistence type="predicted"/>
<dbReference type="PRINTS" id="PR00480">
    <property type="entry name" value="ASTACIN"/>
</dbReference>
<sequence length="215" mass="24702">MENPDLFEGDILGVESPEDLNAIARDDMRWPENTVPYVIDNALIWQVAIIKRAMKEYHEKTCIKFVERTTEANYINIFKGQGCYSYVGLVHRGQQPVSLGQGCHVHGTIVHELGHAIGFFHEQNRSDRDEYLTIYWDNIKEGMADQFALLKPEQNRLLSPFDFDSIMLYGSMSFSKDRTKLRTMEGKGGRFLDEVYNKPGLAASDIARIKKLYKC</sequence>
<evidence type="ECO:0000256" key="3">
    <source>
        <dbReference type="PROSITE-ProRule" id="PRU01211"/>
    </source>
</evidence>
<evidence type="ECO:0000256" key="4">
    <source>
        <dbReference type="RuleBase" id="RU361183"/>
    </source>
</evidence>
<dbReference type="InterPro" id="IPR006026">
    <property type="entry name" value="Peptidase_Metallo"/>
</dbReference>
<feature type="active site" evidence="3">
    <location>
        <position position="112"/>
    </location>
</feature>
<feature type="domain" description="Peptidase M12A" evidence="5">
    <location>
        <begin position="21"/>
        <end position="215"/>
    </location>
</feature>
<evidence type="ECO:0000256" key="2">
    <source>
        <dbReference type="ARBA" id="ARBA00025529"/>
    </source>
</evidence>
<dbReference type="InterPro" id="IPR034035">
    <property type="entry name" value="Astacin-like_dom"/>
</dbReference>
<comment type="subunit">
    <text evidence="1">Monomer.</text>
</comment>
<comment type="function">
    <text evidence="2">Zinc metalloprotease. Provoques deadhesion of endothelial cells from cell cultures, and also degradation of fibronectin, fibrinogen and gelatin in vitro. Its role in the venom is not fully understood but it might act as a spreading factor that facilitates diffusion of other venom toxins. Alternatively, it might be involved in the proteolytic processing of other venom toxins or it might play a role in extra-oral digestion of prey.</text>
</comment>
<evidence type="ECO:0000313" key="7">
    <source>
        <dbReference type="Proteomes" id="UP001235939"/>
    </source>
</evidence>
<reference evidence="6 7" key="1">
    <citation type="submission" date="2022-01" db="EMBL/GenBank/DDBJ databases">
        <title>A chromosomal length assembly of Cordylochernes scorpioides.</title>
        <authorList>
            <person name="Zeh D."/>
            <person name="Zeh J."/>
        </authorList>
    </citation>
    <scope>NUCLEOTIDE SEQUENCE [LARGE SCALE GENOMIC DNA]</scope>
    <source>
        <strain evidence="6">IN4F17</strain>
        <tissue evidence="6">Whole Body</tissue>
    </source>
</reference>
<dbReference type="SUPFAM" id="SSF55486">
    <property type="entry name" value="Metalloproteases ('zincins'), catalytic domain"/>
    <property type="match status" value="1"/>
</dbReference>
<name>A0ABY6L711_9ARAC</name>
<feature type="binding site" evidence="3">
    <location>
        <position position="121"/>
    </location>
    <ligand>
        <name>Zn(2+)</name>
        <dbReference type="ChEBI" id="CHEBI:29105"/>
        <note>catalytic</note>
    </ligand>
</feature>
<dbReference type="InterPro" id="IPR001506">
    <property type="entry name" value="Peptidase_M12A"/>
</dbReference>
<dbReference type="SMART" id="SM00235">
    <property type="entry name" value="ZnMc"/>
    <property type="match status" value="1"/>
</dbReference>
<gene>
    <name evidence="6" type="ORF">LAZ67_14002508</name>
</gene>
<dbReference type="Gene3D" id="3.40.390.10">
    <property type="entry name" value="Collagenase (Catalytic Domain)"/>
    <property type="match status" value="1"/>
</dbReference>
<dbReference type="InterPro" id="IPR024079">
    <property type="entry name" value="MetalloPept_cat_dom_sf"/>
</dbReference>
<comment type="cofactor">
    <cofactor evidence="3 4">
        <name>Zn(2+)</name>
        <dbReference type="ChEBI" id="CHEBI:29105"/>
    </cofactor>
    <text evidence="3 4">Binds 1 zinc ion per subunit.</text>
</comment>
<accession>A0ABY6L711</accession>
<dbReference type="EMBL" id="CP092876">
    <property type="protein sequence ID" value="UYV76941.1"/>
    <property type="molecule type" value="Genomic_DNA"/>
</dbReference>
<keyword evidence="3 4" id="KW-0378">Hydrolase</keyword>
<dbReference type="Pfam" id="PF01400">
    <property type="entry name" value="Astacin"/>
    <property type="match status" value="1"/>
</dbReference>
<evidence type="ECO:0000259" key="5">
    <source>
        <dbReference type="PROSITE" id="PS51864"/>
    </source>
</evidence>
<keyword evidence="7" id="KW-1185">Reference proteome</keyword>
<dbReference type="CDD" id="cd04280">
    <property type="entry name" value="ZnMc_astacin_like"/>
    <property type="match status" value="1"/>
</dbReference>
<feature type="binding site" evidence="3">
    <location>
        <position position="115"/>
    </location>
    <ligand>
        <name>Zn(2+)</name>
        <dbReference type="ChEBI" id="CHEBI:29105"/>
        <note>catalytic</note>
    </ligand>
</feature>
<organism evidence="6 7">
    <name type="scientific">Cordylochernes scorpioides</name>
    <dbReference type="NCBI Taxonomy" id="51811"/>
    <lineage>
        <taxon>Eukaryota</taxon>
        <taxon>Metazoa</taxon>
        <taxon>Ecdysozoa</taxon>
        <taxon>Arthropoda</taxon>
        <taxon>Chelicerata</taxon>
        <taxon>Arachnida</taxon>
        <taxon>Pseudoscorpiones</taxon>
        <taxon>Cheliferoidea</taxon>
        <taxon>Chernetidae</taxon>
        <taxon>Cordylochernes</taxon>
    </lineage>
</organism>
<protein>
    <recommendedName>
        <fullName evidence="4">Metalloendopeptidase</fullName>
        <ecNumber evidence="4">3.4.24.-</ecNumber>
    </recommendedName>
</protein>
<evidence type="ECO:0000313" key="6">
    <source>
        <dbReference type="EMBL" id="UYV76941.1"/>
    </source>
</evidence>
<comment type="caution">
    <text evidence="3">Lacks conserved residue(s) required for the propagation of feature annotation.</text>
</comment>
<keyword evidence="3 4" id="KW-0482">Metalloprotease</keyword>
<dbReference type="EC" id="3.4.24.-" evidence="4"/>
<dbReference type="Proteomes" id="UP001235939">
    <property type="component" value="Chromosome 14"/>
</dbReference>
<keyword evidence="3 4" id="KW-0645">Protease</keyword>
<keyword evidence="3 4" id="KW-0862">Zinc</keyword>
<feature type="binding site" evidence="3">
    <location>
        <position position="111"/>
    </location>
    <ligand>
        <name>Zn(2+)</name>
        <dbReference type="ChEBI" id="CHEBI:29105"/>
        <note>catalytic</note>
    </ligand>
</feature>
<keyword evidence="3 4" id="KW-0479">Metal-binding</keyword>
<evidence type="ECO:0000256" key="1">
    <source>
        <dbReference type="ARBA" id="ARBA00011245"/>
    </source>
</evidence>
<dbReference type="PANTHER" id="PTHR10127:SF883">
    <property type="entry name" value="ZINC METALLOPROTEINASE NAS-8"/>
    <property type="match status" value="1"/>
</dbReference>